<evidence type="ECO:0000259" key="1">
    <source>
        <dbReference type="PROSITE" id="PS51094"/>
    </source>
</evidence>
<dbReference type="RefSeq" id="WP_027707873.1">
    <property type="nucleotide sequence ID" value="NZ_NDXW01000001.1"/>
</dbReference>
<accession>A0A4P9VJR2</accession>
<dbReference type="CDD" id="cd00211">
    <property type="entry name" value="PTS_IIA_fru"/>
    <property type="match status" value="1"/>
</dbReference>
<comment type="caution">
    <text evidence="2">The sequence shown here is derived from an EMBL/GenBank/DDBJ whole genome shotgun (WGS) entry which is preliminary data.</text>
</comment>
<dbReference type="InterPro" id="IPR016152">
    <property type="entry name" value="PTrfase/Anion_transptr"/>
</dbReference>
<evidence type="ECO:0000313" key="2">
    <source>
        <dbReference type="EMBL" id="RDH42876.1"/>
    </source>
</evidence>
<feature type="domain" description="PTS EIIA type-2" evidence="1">
    <location>
        <begin position="5"/>
        <end position="149"/>
    </location>
</feature>
<dbReference type="SUPFAM" id="SSF55804">
    <property type="entry name" value="Phoshotransferase/anion transport protein"/>
    <property type="match status" value="1"/>
</dbReference>
<sequence length="152" mass="16750">MKLEQILAPECTACDVEGGSKKRTLEQIADILAGFRPGIGASELFDSLITRERLGSTGFGKGIALPHCRLTNCDKPMAALLKLREPIEFDAMDNHPVDLIFALVVPEEATSEHLAILQLVAERFENASFRNRLRNAQSNHELFELAIAPLPN</sequence>
<dbReference type="InterPro" id="IPR002178">
    <property type="entry name" value="PTS_EIIA_type-2_dom"/>
</dbReference>
<evidence type="ECO:0000313" key="3">
    <source>
        <dbReference type="Proteomes" id="UP000257039"/>
    </source>
</evidence>
<dbReference type="EMBL" id="NDXW01000001">
    <property type="protein sequence ID" value="RDH42876.1"/>
    <property type="molecule type" value="Genomic_DNA"/>
</dbReference>
<keyword evidence="3" id="KW-1185">Reference proteome</keyword>
<gene>
    <name evidence="2" type="primary">ptsN</name>
    <name evidence="2" type="ORF">B9G39_05095</name>
</gene>
<dbReference type="GO" id="GO:0030295">
    <property type="term" value="F:protein kinase activator activity"/>
    <property type="evidence" value="ECO:0007669"/>
    <property type="project" value="TreeGrafter"/>
</dbReference>
<dbReference type="NCBIfam" id="TIGR01419">
    <property type="entry name" value="nitro_reg_IIA"/>
    <property type="match status" value="1"/>
</dbReference>
<dbReference type="InterPro" id="IPR051541">
    <property type="entry name" value="PTS_SugarTrans_NitroReg"/>
</dbReference>
<dbReference type="GO" id="GO:0009401">
    <property type="term" value="P:phosphoenolpyruvate-dependent sugar phosphotransferase system"/>
    <property type="evidence" value="ECO:0007669"/>
    <property type="project" value="InterPro"/>
</dbReference>
<protein>
    <submittedName>
        <fullName evidence="2">PTS IIA-like nitrogen-regulatory protein PtsN</fullName>
    </submittedName>
</protein>
<dbReference type="GO" id="GO:0008982">
    <property type="term" value="F:protein-N(PI)-phosphohistidine-sugar phosphotransferase activity"/>
    <property type="evidence" value="ECO:0007669"/>
    <property type="project" value="InterPro"/>
</dbReference>
<organism evidence="2 3">
    <name type="scientific">Zooshikella ganghwensis</name>
    <dbReference type="NCBI Taxonomy" id="202772"/>
    <lineage>
        <taxon>Bacteria</taxon>
        <taxon>Pseudomonadati</taxon>
        <taxon>Pseudomonadota</taxon>
        <taxon>Gammaproteobacteria</taxon>
        <taxon>Oceanospirillales</taxon>
        <taxon>Zooshikellaceae</taxon>
        <taxon>Zooshikella</taxon>
    </lineage>
</organism>
<dbReference type="PANTHER" id="PTHR47738:SF1">
    <property type="entry name" value="NITROGEN REGULATORY PROTEIN"/>
    <property type="match status" value="1"/>
</dbReference>
<dbReference type="AlphaFoldDB" id="A0A4P9VJR2"/>
<dbReference type="InterPro" id="IPR006320">
    <property type="entry name" value="PTS_Nitro_regul"/>
</dbReference>
<proteinExistence type="predicted"/>
<dbReference type="PROSITE" id="PS51094">
    <property type="entry name" value="PTS_EIIA_TYPE_2"/>
    <property type="match status" value="1"/>
</dbReference>
<dbReference type="Gene3D" id="3.40.930.10">
    <property type="entry name" value="Mannitol-specific EII, Chain A"/>
    <property type="match status" value="1"/>
</dbReference>
<name>A0A4P9VJR2_9GAMM</name>
<dbReference type="Pfam" id="PF00359">
    <property type="entry name" value="PTS_EIIA_2"/>
    <property type="match status" value="1"/>
</dbReference>
<reference evidence="2 3" key="1">
    <citation type="submission" date="2017-04" db="EMBL/GenBank/DDBJ databases">
        <title>Draft genome sequence of Zooshikella ganghwensis VG4 isolated from Red Sea sediments.</title>
        <authorList>
            <person name="Rehman Z."/>
            <person name="Alam I."/>
            <person name="Kamau A."/>
            <person name="Bajic V."/>
            <person name="Leiknes T."/>
        </authorList>
    </citation>
    <scope>NUCLEOTIDE SEQUENCE [LARGE SCALE GENOMIC DNA]</scope>
    <source>
        <strain evidence="2 3">VG4</strain>
    </source>
</reference>
<dbReference type="PANTHER" id="PTHR47738">
    <property type="entry name" value="PTS SYSTEM FRUCTOSE-LIKE EIIA COMPONENT-RELATED"/>
    <property type="match status" value="1"/>
</dbReference>
<dbReference type="Proteomes" id="UP000257039">
    <property type="component" value="Unassembled WGS sequence"/>
</dbReference>